<dbReference type="CDD" id="cd09726">
    <property type="entry name" value="RAMP_I_III"/>
    <property type="match status" value="1"/>
</dbReference>
<dbReference type="PANTHER" id="PTHR35579">
    <property type="entry name" value="CRISPR SYSTEM CMS ENDORIBONUCLEASE CSM3"/>
    <property type="match status" value="1"/>
</dbReference>
<sequence length="213" mass="24059">MGSGEGSLILDRLINKDSRGRPFIPGSTLKGVIRESCEKLSRTLGFPEPSDPHQTDLTIQDNFRPTVDLQSPIDRIFGNKFEGGQLFFRDARLENDPLYNFRKTQARICKYRKLGTAKDKHLFSTEYAAPMVFKTTIEGHHENLVSIVETDPPFEYCLLIAGILNIVHLGGDKSTGCGKTEIVFDSIKFNEKPILMDTIFEYLDSTMYMEAKA</sequence>
<proteinExistence type="predicted"/>
<dbReference type="AlphaFoldDB" id="E1YMA9"/>
<accession>E1YMA9</accession>
<evidence type="ECO:0000313" key="3">
    <source>
        <dbReference type="EMBL" id="CBX31242.1"/>
    </source>
</evidence>
<dbReference type="GO" id="GO:0051607">
    <property type="term" value="P:defense response to virus"/>
    <property type="evidence" value="ECO:0007669"/>
    <property type="project" value="UniProtKB-KW"/>
</dbReference>
<organism evidence="3">
    <name type="scientific">uncultured Desulfobacterium sp</name>
    <dbReference type="NCBI Taxonomy" id="201089"/>
    <lineage>
        <taxon>Bacteria</taxon>
        <taxon>Pseudomonadati</taxon>
        <taxon>Thermodesulfobacteriota</taxon>
        <taxon>Desulfobacteria</taxon>
        <taxon>Desulfobacterales</taxon>
        <taxon>Desulfobacteriaceae</taxon>
        <taxon>Desulfobacterium</taxon>
        <taxon>environmental samples</taxon>
    </lineage>
</organism>
<feature type="domain" description="CRISPR type III-associated protein" evidence="2">
    <location>
        <begin position="1"/>
        <end position="179"/>
    </location>
</feature>
<keyword evidence="1" id="KW-0051">Antiviral defense</keyword>
<dbReference type="Pfam" id="PF03787">
    <property type="entry name" value="RAMPs"/>
    <property type="match status" value="1"/>
</dbReference>
<name>E1YMA9_9BACT</name>
<evidence type="ECO:0000259" key="2">
    <source>
        <dbReference type="Pfam" id="PF03787"/>
    </source>
</evidence>
<protein>
    <recommendedName>
        <fullName evidence="2">CRISPR type III-associated protein domain-containing protein</fullName>
    </recommendedName>
</protein>
<evidence type="ECO:0000256" key="1">
    <source>
        <dbReference type="ARBA" id="ARBA00023118"/>
    </source>
</evidence>
<dbReference type="EMBL" id="FR695877">
    <property type="protein sequence ID" value="CBX31242.1"/>
    <property type="molecule type" value="Genomic_DNA"/>
</dbReference>
<gene>
    <name evidence="3" type="ORF">N47_E47540</name>
</gene>
<reference evidence="3" key="1">
    <citation type="journal article" date="2011" name="Environ. Microbiol.">
        <title>Genomic insights into the metabolic potential of the polycyclic aromatic hydrocarbon degrading sulfate-reducing Deltaproteobacterium N47.</title>
        <authorList>
            <person name="Bergmann F."/>
            <person name="Selesi D."/>
            <person name="Weinmaier T."/>
            <person name="Tischler P."/>
            <person name="Rattei T."/>
            <person name="Meckenstock R.U."/>
        </authorList>
    </citation>
    <scope>NUCLEOTIDE SEQUENCE</scope>
</reference>
<dbReference type="InterPro" id="IPR005537">
    <property type="entry name" value="RAMP_III_fam"/>
</dbReference>
<dbReference type="InterPro" id="IPR052216">
    <property type="entry name" value="CRISPR_Csm3_endoribonuclease"/>
</dbReference>
<dbReference type="PANTHER" id="PTHR35579:SF6">
    <property type="entry name" value="DUF324 DOMAIN-CONTAINING PROTEIN"/>
    <property type="match status" value="1"/>
</dbReference>